<dbReference type="AlphaFoldDB" id="A0AAW2JW74"/>
<name>A0AAW2JW74_SESRA</name>
<reference evidence="1" key="2">
    <citation type="journal article" date="2024" name="Plant">
        <title>Genomic evolution and insights into agronomic trait innovations of Sesamum species.</title>
        <authorList>
            <person name="Miao H."/>
            <person name="Wang L."/>
            <person name="Qu L."/>
            <person name="Liu H."/>
            <person name="Sun Y."/>
            <person name="Le M."/>
            <person name="Wang Q."/>
            <person name="Wei S."/>
            <person name="Zheng Y."/>
            <person name="Lin W."/>
            <person name="Duan Y."/>
            <person name="Cao H."/>
            <person name="Xiong S."/>
            <person name="Wang X."/>
            <person name="Wei L."/>
            <person name="Li C."/>
            <person name="Ma Q."/>
            <person name="Ju M."/>
            <person name="Zhao R."/>
            <person name="Li G."/>
            <person name="Mu C."/>
            <person name="Tian Q."/>
            <person name="Mei H."/>
            <person name="Zhang T."/>
            <person name="Gao T."/>
            <person name="Zhang H."/>
        </authorList>
    </citation>
    <scope>NUCLEOTIDE SEQUENCE</scope>
    <source>
        <strain evidence="1">G02</strain>
    </source>
</reference>
<reference evidence="1" key="1">
    <citation type="submission" date="2020-06" db="EMBL/GenBank/DDBJ databases">
        <authorList>
            <person name="Li T."/>
            <person name="Hu X."/>
            <person name="Zhang T."/>
            <person name="Song X."/>
            <person name="Zhang H."/>
            <person name="Dai N."/>
            <person name="Sheng W."/>
            <person name="Hou X."/>
            <person name="Wei L."/>
        </authorList>
    </citation>
    <scope>NUCLEOTIDE SEQUENCE</scope>
    <source>
        <strain evidence="1">G02</strain>
        <tissue evidence="1">Leaf</tissue>
    </source>
</reference>
<sequence>MPSDATNPMDSLMAIAPSISTPSTTRRIQIFRLQIPSILNTSGTLADGLGKR</sequence>
<protein>
    <submittedName>
        <fullName evidence="1">Uncharacterized protein</fullName>
    </submittedName>
</protein>
<proteinExistence type="predicted"/>
<gene>
    <name evidence="1" type="ORF">Sradi_6516400</name>
</gene>
<dbReference type="EMBL" id="JACGWJ010000031">
    <property type="protein sequence ID" value="KAL0298566.1"/>
    <property type="molecule type" value="Genomic_DNA"/>
</dbReference>
<comment type="caution">
    <text evidence="1">The sequence shown here is derived from an EMBL/GenBank/DDBJ whole genome shotgun (WGS) entry which is preliminary data.</text>
</comment>
<organism evidence="1">
    <name type="scientific">Sesamum radiatum</name>
    <name type="common">Black benniseed</name>
    <dbReference type="NCBI Taxonomy" id="300843"/>
    <lineage>
        <taxon>Eukaryota</taxon>
        <taxon>Viridiplantae</taxon>
        <taxon>Streptophyta</taxon>
        <taxon>Embryophyta</taxon>
        <taxon>Tracheophyta</taxon>
        <taxon>Spermatophyta</taxon>
        <taxon>Magnoliopsida</taxon>
        <taxon>eudicotyledons</taxon>
        <taxon>Gunneridae</taxon>
        <taxon>Pentapetalae</taxon>
        <taxon>asterids</taxon>
        <taxon>lamiids</taxon>
        <taxon>Lamiales</taxon>
        <taxon>Pedaliaceae</taxon>
        <taxon>Sesamum</taxon>
    </lineage>
</organism>
<evidence type="ECO:0000313" key="1">
    <source>
        <dbReference type="EMBL" id="KAL0298566.1"/>
    </source>
</evidence>
<accession>A0AAW2JW74</accession>